<evidence type="ECO:0000313" key="7">
    <source>
        <dbReference type="EMBL" id="HIR62844.1"/>
    </source>
</evidence>
<keyword evidence="4" id="KW-0472">Membrane</keyword>
<dbReference type="PRINTS" id="PR00411">
    <property type="entry name" value="PNDRDTASEI"/>
</dbReference>
<name>A0A9D1J768_9BACT</name>
<keyword evidence="4" id="KW-1133">Transmembrane helix</keyword>
<dbReference type="Pfam" id="PF03486">
    <property type="entry name" value="HI0933_like"/>
    <property type="match status" value="1"/>
</dbReference>
<dbReference type="SUPFAM" id="SSF160996">
    <property type="entry name" value="HI0933 insert domain-like"/>
    <property type="match status" value="1"/>
</dbReference>
<dbReference type="Pfam" id="PF22780">
    <property type="entry name" value="HI0933_like_1st"/>
    <property type="match status" value="1"/>
</dbReference>
<dbReference type="InterPro" id="IPR023166">
    <property type="entry name" value="BaiN-like_dom_sf"/>
</dbReference>
<evidence type="ECO:0000313" key="8">
    <source>
        <dbReference type="Proteomes" id="UP000886744"/>
    </source>
</evidence>
<protein>
    <submittedName>
        <fullName evidence="7">Aminoacetone oxidase family FAD-binding enzyme</fullName>
    </submittedName>
</protein>
<dbReference type="PANTHER" id="PTHR42887">
    <property type="entry name" value="OS12G0638800 PROTEIN"/>
    <property type="match status" value="1"/>
</dbReference>
<dbReference type="InterPro" id="IPR036188">
    <property type="entry name" value="FAD/NAD-bd_sf"/>
</dbReference>
<keyword evidence="3" id="KW-0274">FAD</keyword>
<feature type="domain" description="RsdA/BaiN/AoA(So)-like insert" evidence="6">
    <location>
        <begin position="216"/>
        <end position="349"/>
    </location>
</feature>
<dbReference type="PRINTS" id="PR00368">
    <property type="entry name" value="FADPNR"/>
</dbReference>
<dbReference type="EMBL" id="DVHI01000061">
    <property type="protein sequence ID" value="HIR62844.1"/>
    <property type="molecule type" value="Genomic_DNA"/>
</dbReference>
<evidence type="ECO:0000256" key="3">
    <source>
        <dbReference type="ARBA" id="ARBA00022827"/>
    </source>
</evidence>
<comment type="cofactor">
    <cofactor evidence="1">
        <name>FAD</name>
        <dbReference type="ChEBI" id="CHEBI:57692"/>
    </cofactor>
</comment>
<evidence type="ECO:0000256" key="4">
    <source>
        <dbReference type="SAM" id="Phobius"/>
    </source>
</evidence>
<feature type="transmembrane region" description="Helical" evidence="4">
    <location>
        <begin position="12"/>
        <end position="34"/>
    </location>
</feature>
<dbReference type="SUPFAM" id="SSF51905">
    <property type="entry name" value="FAD/NAD(P)-binding domain"/>
    <property type="match status" value="1"/>
</dbReference>
<gene>
    <name evidence="7" type="ORF">IAC94_04905</name>
</gene>
<accession>A0A9D1J768</accession>
<sequence>MGECKEYDLVIIGAGAAGMTAAVLAAGSSLRVALMEKNSQCGRKLLLTGKGRCNITNTRPWEELSPHIHPDAAFFRPAFMSFSNTDTVAMFQSLGLPVTVERGMRVFPQSGRSVDVRDALLRRIVSSDNIDLEYNSEVVSIDRTSCGLTLSVMRTEERISAYSLRAAAVIIATGGLSYPATGSTGDGYRLASRLGHTVTPTMPSLTALVPEKYNFALIGLTLRNVSLSLLVDGGVVQTEFGELTFTDGGLEGALGFRVSRRAVKALTEGKKVEAVIDLKPAVPAAELKARVEREYRPGLGLDRFLERFLPLQAVRPFIEAAPSLTVQNLPVRLKNWRMSIKSFVDYRRAVVTAGGVSLKEISRKTMESKLVPGLYFAGEVMDLDADTGGYNLQIAFSTAAAAVRSVINRSTLR</sequence>
<dbReference type="Gene3D" id="3.50.50.60">
    <property type="entry name" value="FAD/NAD(P)-binding domain"/>
    <property type="match status" value="1"/>
</dbReference>
<dbReference type="Proteomes" id="UP000886744">
    <property type="component" value="Unassembled WGS sequence"/>
</dbReference>
<evidence type="ECO:0000256" key="2">
    <source>
        <dbReference type="ARBA" id="ARBA00022630"/>
    </source>
</evidence>
<dbReference type="PANTHER" id="PTHR42887:SF2">
    <property type="entry name" value="OS12G0638800 PROTEIN"/>
    <property type="match status" value="1"/>
</dbReference>
<feature type="domain" description="RsdA/BaiN/AoA(So)-like Rossmann fold-like" evidence="5">
    <location>
        <begin position="8"/>
        <end position="403"/>
    </location>
</feature>
<dbReference type="Gene3D" id="1.10.8.260">
    <property type="entry name" value="HI0933 insert domain-like"/>
    <property type="match status" value="1"/>
</dbReference>
<evidence type="ECO:0000256" key="1">
    <source>
        <dbReference type="ARBA" id="ARBA00001974"/>
    </source>
</evidence>
<reference evidence="7" key="1">
    <citation type="submission" date="2020-10" db="EMBL/GenBank/DDBJ databases">
        <authorList>
            <person name="Gilroy R."/>
        </authorList>
    </citation>
    <scope>NUCLEOTIDE SEQUENCE</scope>
    <source>
        <strain evidence="7">ChiHjej13B12-12457</strain>
    </source>
</reference>
<dbReference type="InterPro" id="IPR004792">
    <property type="entry name" value="BaiN-like"/>
</dbReference>
<dbReference type="Gene3D" id="2.40.30.10">
    <property type="entry name" value="Translation factors"/>
    <property type="match status" value="1"/>
</dbReference>
<dbReference type="InterPro" id="IPR055178">
    <property type="entry name" value="RsdA/BaiN/AoA(So)-like_dom"/>
</dbReference>
<comment type="caution">
    <text evidence="7">The sequence shown here is derived from an EMBL/GenBank/DDBJ whole genome shotgun (WGS) entry which is preliminary data.</text>
</comment>
<keyword evidence="4" id="KW-0812">Transmembrane</keyword>
<organism evidence="7 8">
    <name type="scientific">Candidatus Coprenecus avistercoris</name>
    <dbReference type="NCBI Taxonomy" id="2840730"/>
    <lineage>
        <taxon>Bacteria</taxon>
        <taxon>Pseudomonadati</taxon>
        <taxon>Bacteroidota</taxon>
        <taxon>Bacteroidia</taxon>
        <taxon>Bacteroidales</taxon>
        <taxon>Rikenellaceae</taxon>
        <taxon>Rikenellaceae incertae sedis</taxon>
        <taxon>Candidatus Coprenecus</taxon>
    </lineage>
</organism>
<dbReference type="InterPro" id="IPR057661">
    <property type="entry name" value="RsdA/BaiN/AoA(So)_Rossmann"/>
</dbReference>
<dbReference type="NCBIfam" id="TIGR00275">
    <property type="entry name" value="aminoacetone oxidase family FAD-binding enzyme"/>
    <property type="match status" value="1"/>
</dbReference>
<reference evidence="7" key="2">
    <citation type="journal article" date="2021" name="PeerJ">
        <title>Extensive microbial diversity within the chicken gut microbiome revealed by metagenomics and culture.</title>
        <authorList>
            <person name="Gilroy R."/>
            <person name="Ravi A."/>
            <person name="Getino M."/>
            <person name="Pursley I."/>
            <person name="Horton D.L."/>
            <person name="Alikhan N.F."/>
            <person name="Baker D."/>
            <person name="Gharbi K."/>
            <person name="Hall N."/>
            <person name="Watson M."/>
            <person name="Adriaenssens E.M."/>
            <person name="Foster-Nyarko E."/>
            <person name="Jarju S."/>
            <person name="Secka A."/>
            <person name="Antonio M."/>
            <person name="Oren A."/>
            <person name="Chaudhuri R.R."/>
            <person name="La Ragione R."/>
            <person name="Hildebrand F."/>
            <person name="Pallen M.J."/>
        </authorList>
    </citation>
    <scope>NUCLEOTIDE SEQUENCE</scope>
    <source>
        <strain evidence="7">ChiHjej13B12-12457</strain>
    </source>
</reference>
<keyword evidence="2" id="KW-0285">Flavoprotein</keyword>
<evidence type="ECO:0000259" key="6">
    <source>
        <dbReference type="Pfam" id="PF22780"/>
    </source>
</evidence>
<proteinExistence type="predicted"/>
<evidence type="ECO:0000259" key="5">
    <source>
        <dbReference type="Pfam" id="PF03486"/>
    </source>
</evidence>
<dbReference type="AlphaFoldDB" id="A0A9D1J768"/>